<protein>
    <submittedName>
        <fullName evidence="4">Heme-binding protein</fullName>
    </submittedName>
</protein>
<dbReference type="InParanoid" id="W0RQ91"/>
<geneLocation type="plasmid" evidence="4 5">
    <name>2</name>
</geneLocation>
<dbReference type="InterPro" id="IPR004155">
    <property type="entry name" value="PBS_lyase_HEAT"/>
</dbReference>
<evidence type="ECO:0000256" key="2">
    <source>
        <dbReference type="SAM" id="SignalP"/>
    </source>
</evidence>
<dbReference type="RefSeq" id="WP_025414471.1">
    <property type="nucleotide sequence ID" value="NZ_CP007130.1"/>
</dbReference>
<dbReference type="SUPFAM" id="SSF50952">
    <property type="entry name" value="Soluble quinoprotein glucose dehydrogenase"/>
    <property type="match status" value="1"/>
</dbReference>
<dbReference type="InterPro" id="IPR011042">
    <property type="entry name" value="6-blade_b-propeller_TolB-like"/>
</dbReference>
<dbReference type="SUPFAM" id="SSF48371">
    <property type="entry name" value="ARM repeat"/>
    <property type="match status" value="1"/>
</dbReference>
<proteinExistence type="predicted"/>
<dbReference type="GO" id="GO:0006886">
    <property type="term" value="P:intracellular protein transport"/>
    <property type="evidence" value="ECO:0007669"/>
    <property type="project" value="InterPro"/>
</dbReference>
<feature type="region of interest" description="Disordered" evidence="1">
    <location>
        <begin position="20"/>
        <end position="43"/>
    </location>
</feature>
<accession>W0RQ91</accession>
<evidence type="ECO:0000313" key="4">
    <source>
        <dbReference type="EMBL" id="AHG93164.1"/>
    </source>
</evidence>
<dbReference type="AlphaFoldDB" id="W0RQ91"/>
<organism evidence="4 5">
    <name type="scientific">Gemmatirosa kalamazoonensis</name>
    <dbReference type="NCBI Taxonomy" id="861299"/>
    <lineage>
        <taxon>Bacteria</taxon>
        <taxon>Pseudomonadati</taxon>
        <taxon>Gemmatimonadota</taxon>
        <taxon>Gemmatimonadia</taxon>
        <taxon>Gemmatimonadales</taxon>
        <taxon>Gemmatimonadaceae</taxon>
        <taxon>Gemmatirosa</taxon>
    </lineage>
</organism>
<dbReference type="InterPro" id="IPR055557">
    <property type="entry name" value="DUF7133"/>
</dbReference>
<dbReference type="HOGENOM" id="CLU_307124_0_0_0"/>
<dbReference type="OrthoDB" id="9808161at2"/>
<name>W0RQ91_9BACT</name>
<evidence type="ECO:0000259" key="3">
    <source>
        <dbReference type="PROSITE" id="PS50166"/>
    </source>
</evidence>
<keyword evidence="2" id="KW-0732">Signal</keyword>
<dbReference type="PANTHER" id="PTHR33546:SF1">
    <property type="entry name" value="LARGE, MULTIFUNCTIONAL SECRETED PROTEIN"/>
    <property type="match status" value="1"/>
</dbReference>
<dbReference type="SMART" id="SM00567">
    <property type="entry name" value="EZ_HEAT"/>
    <property type="match status" value="6"/>
</dbReference>
<dbReference type="Pfam" id="PF23500">
    <property type="entry name" value="DUF7133"/>
    <property type="match status" value="1"/>
</dbReference>
<dbReference type="PATRIC" id="fig|861299.3.peg.5666"/>
<evidence type="ECO:0000256" key="1">
    <source>
        <dbReference type="SAM" id="MobiDB-lite"/>
    </source>
</evidence>
<dbReference type="InterPro" id="IPR011041">
    <property type="entry name" value="Quinoprot_gluc/sorb_DH_b-prop"/>
</dbReference>
<evidence type="ECO:0000313" key="5">
    <source>
        <dbReference type="Proteomes" id="UP000019151"/>
    </source>
</evidence>
<dbReference type="eggNOG" id="COG2133">
    <property type="taxonomic scope" value="Bacteria"/>
</dbReference>
<feature type="domain" description="Importin N-terminal" evidence="3">
    <location>
        <begin position="422"/>
        <end position="493"/>
    </location>
</feature>
<dbReference type="KEGG" id="gba:J421_5629"/>
<feature type="signal peptide" evidence="2">
    <location>
        <begin position="1"/>
        <end position="19"/>
    </location>
</feature>
<dbReference type="GO" id="GO:0031267">
    <property type="term" value="F:small GTPase binding"/>
    <property type="evidence" value="ECO:0007669"/>
    <property type="project" value="InterPro"/>
</dbReference>
<gene>
    <name evidence="4" type="ORF">J421_5629</name>
</gene>
<dbReference type="PANTHER" id="PTHR33546">
    <property type="entry name" value="LARGE, MULTIFUNCTIONAL SECRETED PROTEIN-RELATED"/>
    <property type="match status" value="1"/>
</dbReference>
<keyword evidence="4" id="KW-0614">Plasmid</keyword>
<dbReference type="InterPro" id="IPR011989">
    <property type="entry name" value="ARM-like"/>
</dbReference>
<dbReference type="Gene3D" id="1.25.10.10">
    <property type="entry name" value="Leucine-rich Repeat Variant"/>
    <property type="match status" value="1"/>
</dbReference>
<dbReference type="eggNOG" id="COG1413">
    <property type="taxonomic scope" value="Bacteria"/>
</dbReference>
<sequence>MRLARYPLLLALLATPALAQPRGNPTARPATIPASGAVPREPAVEQKLRDEVKAPDGFTLTLFAGPPVAMYPTCVAESPDGALFVGVDPNLSLSQLKGVGRVMRLVDDDHDGRADRYTTFAEMDSPRGVAFDGRTLYVMHPPNLTAYRDTDGDGVADWQQNIVEGLGFDLDFRGADHTTNQIALGIDGWIYVAVGDYGYRKAVGTDGTQISHRGGSVVRVRPDGTHLEIYATGTRNIYDVAIDPLLHVYARDNTNDGDGWDTRLHYLAPGANMGYPTLYQNFKTEHFPSLYDYGAGAGVGSVFVQDPSLPPEYGNTLYTGDWTKNRIYRHPLSPKGASFDARQEEFLTVVRPSDIVADAQGSLFVASLSGGQFTYNADTVGYVFRVRRSDVAPAALLPIDKAPDAQLRTMLASGNALVRLHAQQEILRRPASDATVRALQSAVADAKASAEARAAAMFTLKQLVGARANAALEQAAADASAPVRETAVRALADRPDQAEGVHTALLVKALGDADAHVRVQALNALVRLGATDAADAIAPLVGSDDQALQHLAVHALVALGARDAALKVVDGGTPAARDGALRALAMMYDQPTVTALLARLDRADAASREPLLHTLARLYDREGFWAGDWWTTKPAHLGPYFDPTPWEGSARIRPALARALTAARGDALDRIAKDFAANQVLPRGAPAFLAAVPANEPLRAQAIDALVGRAQLDAESVTLAQQLDARGPALRAAVAQLLSGESALGAGTLPLLRTVVLDAKLDAAVRGQLLTALSQVPGPSARDAAAEVFGRLMPVPGLPAAATPAAAASAAPTPPAGSAGAGDPVESAWRRYVGDRRRLADLDWFIAQARSGTPAQRTLAYAVLVQSVRTPRTPAPVREKVAPVLEAAWRDPASTPSLVQAITLMHVESQYADRLQAVGQQQKKP</sequence>
<feature type="chain" id="PRO_5004795260" evidence="2">
    <location>
        <begin position="20"/>
        <end position="925"/>
    </location>
</feature>
<dbReference type="PROSITE" id="PS50166">
    <property type="entry name" value="IMPORTIN_B_NT"/>
    <property type="match status" value="1"/>
</dbReference>
<keyword evidence="5" id="KW-1185">Reference proteome</keyword>
<reference evidence="4 5" key="1">
    <citation type="journal article" date="2014" name="Genome Announc.">
        <title>Genome Sequence and Methylome of Soil Bacterium Gemmatirosa kalamazoonensis KBS708T, a Member of the Rarely Cultivated Gemmatimonadetes Phylum.</title>
        <authorList>
            <person name="Debruyn J.M."/>
            <person name="Radosevich M."/>
            <person name="Wommack K.E."/>
            <person name="Polson S.W."/>
            <person name="Hauser L.J."/>
            <person name="Fawaz M.N."/>
            <person name="Korlach J."/>
            <person name="Tsai Y.C."/>
        </authorList>
    </citation>
    <scope>NUCLEOTIDE SEQUENCE [LARGE SCALE GENOMIC DNA]</scope>
    <source>
        <strain evidence="4 5">KBS708</strain>
        <plasmid evidence="5">Plasmid 2</plasmid>
    </source>
</reference>
<dbReference type="Gene3D" id="2.120.10.30">
    <property type="entry name" value="TolB, C-terminal domain"/>
    <property type="match status" value="1"/>
</dbReference>
<dbReference type="InterPro" id="IPR001494">
    <property type="entry name" value="Importin-beta_N"/>
</dbReference>
<dbReference type="EMBL" id="CP007130">
    <property type="protein sequence ID" value="AHG93164.1"/>
    <property type="molecule type" value="Genomic_DNA"/>
</dbReference>
<dbReference type="Proteomes" id="UP000019151">
    <property type="component" value="Plasmid 2"/>
</dbReference>
<dbReference type="InterPro" id="IPR016024">
    <property type="entry name" value="ARM-type_fold"/>
</dbReference>